<dbReference type="SUPFAM" id="SSF49764">
    <property type="entry name" value="HSP20-like chaperones"/>
    <property type="match status" value="1"/>
</dbReference>
<dbReference type="Pfam" id="PF04969">
    <property type="entry name" value="CS"/>
    <property type="match status" value="1"/>
</dbReference>
<proteinExistence type="predicted"/>
<dbReference type="Gene3D" id="2.60.40.790">
    <property type="match status" value="1"/>
</dbReference>
<accession>A0A564YLY2</accession>
<dbReference type="Proteomes" id="UP000321570">
    <property type="component" value="Unassembled WGS sequence"/>
</dbReference>
<gene>
    <name evidence="2" type="ORF">WMSIL1_LOCUS7602</name>
</gene>
<evidence type="ECO:0000313" key="3">
    <source>
        <dbReference type="Proteomes" id="UP000321570"/>
    </source>
</evidence>
<reference evidence="2 3" key="1">
    <citation type="submission" date="2019-07" db="EMBL/GenBank/DDBJ databases">
        <authorList>
            <person name="Jastrzebski P J."/>
            <person name="Paukszto L."/>
            <person name="Jastrzebski P J."/>
        </authorList>
    </citation>
    <scope>NUCLEOTIDE SEQUENCE [LARGE SCALE GENOMIC DNA]</scope>
    <source>
        <strain evidence="2 3">WMS-il1</strain>
    </source>
</reference>
<evidence type="ECO:0000259" key="1">
    <source>
        <dbReference type="PROSITE" id="PS51203"/>
    </source>
</evidence>
<dbReference type="PROSITE" id="PS51203">
    <property type="entry name" value="CS"/>
    <property type="match status" value="1"/>
</dbReference>
<evidence type="ECO:0000313" key="2">
    <source>
        <dbReference type="EMBL" id="VUZ48216.1"/>
    </source>
</evidence>
<feature type="non-terminal residue" evidence="2">
    <location>
        <position position="96"/>
    </location>
</feature>
<organism evidence="2 3">
    <name type="scientific">Hymenolepis diminuta</name>
    <name type="common">Rat tapeworm</name>
    <dbReference type="NCBI Taxonomy" id="6216"/>
    <lineage>
        <taxon>Eukaryota</taxon>
        <taxon>Metazoa</taxon>
        <taxon>Spiralia</taxon>
        <taxon>Lophotrochozoa</taxon>
        <taxon>Platyhelminthes</taxon>
        <taxon>Cestoda</taxon>
        <taxon>Eucestoda</taxon>
        <taxon>Cyclophyllidea</taxon>
        <taxon>Hymenolepididae</taxon>
        <taxon>Hymenolepis</taxon>
    </lineage>
</organism>
<sequence length="96" mass="11485">MYILVSDFTWFDSEDEVYLSIPLKGTPSQNCDVFISSRYFKLTFKPYFFECVFWKEIDIEKSKITINSCVSANLVLKKKTPFKWDKLEEEMKNKDE</sequence>
<dbReference type="InterPro" id="IPR007052">
    <property type="entry name" value="CS_dom"/>
</dbReference>
<dbReference type="GO" id="GO:0036158">
    <property type="term" value="P:outer dynein arm assembly"/>
    <property type="evidence" value="ECO:0007669"/>
    <property type="project" value="TreeGrafter"/>
</dbReference>
<protein>
    <recommendedName>
        <fullName evidence="1">CS domain-containing protein</fullName>
    </recommendedName>
</protein>
<dbReference type="InterPro" id="IPR052004">
    <property type="entry name" value="Dynein_assembly_factor_4"/>
</dbReference>
<dbReference type="AlphaFoldDB" id="A0A564YLY2"/>
<dbReference type="GO" id="GO:0003341">
    <property type="term" value="P:cilium movement"/>
    <property type="evidence" value="ECO:0007669"/>
    <property type="project" value="TreeGrafter"/>
</dbReference>
<feature type="domain" description="CS" evidence="1">
    <location>
        <begin position="3"/>
        <end position="88"/>
    </location>
</feature>
<dbReference type="InterPro" id="IPR008978">
    <property type="entry name" value="HSP20-like_chaperone"/>
</dbReference>
<dbReference type="PANTHER" id="PTHR46492">
    <property type="entry name" value="DYNEIN ASSEMBLY FACTOR 4, AXONEMAL"/>
    <property type="match status" value="1"/>
</dbReference>
<dbReference type="GO" id="GO:0036159">
    <property type="term" value="P:inner dynein arm assembly"/>
    <property type="evidence" value="ECO:0007669"/>
    <property type="project" value="TreeGrafter"/>
</dbReference>
<name>A0A564YLY2_HYMDI</name>
<keyword evidence="3" id="KW-1185">Reference proteome</keyword>
<dbReference type="PANTHER" id="PTHR46492:SF1">
    <property type="entry name" value="DYNEIN AXONEMAL ASSEMBLY FACTOR 4"/>
    <property type="match status" value="1"/>
</dbReference>
<dbReference type="EMBL" id="CABIJS010000277">
    <property type="protein sequence ID" value="VUZ48216.1"/>
    <property type="molecule type" value="Genomic_DNA"/>
</dbReference>